<protein>
    <submittedName>
        <fullName evidence="2">Uncharacterized protein</fullName>
    </submittedName>
</protein>
<reference evidence="2 3" key="2">
    <citation type="submission" date="2022-06" db="EMBL/GenBank/DDBJ databases">
        <title>Genomic Encyclopedia of Type Strains, Phase I: the one thousand microbial genomes (KMG-I) project.</title>
        <authorList>
            <person name="Kyrpides N."/>
        </authorList>
    </citation>
    <scope>NUCLEOTIDE SEQUENCE [LARGE SCALE GENOMIC DNA]</scope>
    <source>
        <strain evidence="2 3">DSM 43889</strain>
    </source>
</reference>
<reference evidence="2 3" key="1">
    <citation type="submission" date="2013-07" db="EMBL/GenBank/DDBJ databases">
        <authorList>
            <consortium name="DOE Joint Genome Institute"/>
            <person name="Reeve W."/>
            <person name="Huntemann M."/>
            <person name="Han J."/>
            <person name="Chen A."/>
            <person name="Kyrpides N."/>
            <person name="Mavromatis K."/>
            <person name="Markowitz V."/>
            <person name="Palaniappan K."/>
            <person name="Ivanova N."/>
            <person name="Schaumberg A."/>
            <person name="Pati A."/>
            <person name="Liolios K."/>
            <person name="Nordberg H.P."/>
            <person name="Cantor M.N."/>
            <person name="Hua S.X."/>
            <person name="Woyke T."/>
        </authorList>
    </citation>
    <scope>NUCLEOTIDE SEQUENCE [LARGE SCALE GENOMIC DNA]</scope>
    <source>
        <strain evidence="2 3">DSM 43889</strain>
    </source>
</reference>
<proteinExistence type="predicted"/>
<evidence type="ECO:0000313" key="2">
    <source>
        <dbReference type="EMBL" id="MCP2331312.1"/>
    </source>
</evidence>
<dbReference type="Proteomes" id="UP000791080">
    <property type="component" value="Unassembled WGS sequence"/>
</dbReference>
<accession>A0ABT1JFP0</accession>
<evidence type="ECO:0000256" key="1">
    <source>
        <dbReference type="SAM" id="SignalP"/>
    </source>
</evidence>
<dbReference type="EMBL" id="AUBJ02000001">
    <property type="protein sequence ID" value="MCP2331312.1"/>
    <property type="molecule type" value="Genomic_DNA"/>
</dbReference>
<comment type="caution">
    <text evidence="2">The sequence shown here is derived from an EMBL/GenBank/DDBJ whole genome shotgun (WGS) entry which is preliminary data.</text>
</comment>
<dbReference type="RefSeq" id="WP_026420761.1">
    <property type="nucleotide sequence ID" value="NZ_AUBJ02000001.1"/>
</dbReference>
<evidence type="ECO:0000313" key="3">
    <source>
        <dbReference type="Proteomes" id="UP000791080"/>
    </source>
</evidence>
<keyword evidence="3" id="KW-1185">Reference proteome</keyword>
<name>A0ABT1JFP0_ACTCY</name>
<feature type="chain" id="PRO_5046349397" evidence="1">
    <location>
        <begin position="33"/>
        <end position="118"/>
    </location>
</feature>
<keyword evidence="1" id="KW-0732">Signal</keyword>
<feature type="signal peptide" evidence="1">
    <location>
        <begin position="1"/>
        <end position="32"/>
    </location>
</feature>
<organism evidence="2 3">
    <name type="scientific">Actinoalloteichus caeruleus DSM 43889</name>
    <dbReference type="NCBI Taxonomy" id="1120930"/>
    <lineage>
        <taxon>Bacteria</taxon>
        <taxon>Bacillati</taxon>
        <taxon>Actinomycetota</taxon>
        <taxon>Actinomycetes</taxon>
        <taxon>Pseudonocardiales</taxon>
        <taxon>Pseudonocardiaceae</taxon>
        <taxon>Actinoalloteichus</taxon>
        <taxon>Actinoalloteichus cyanogriseus</taxon>
    </lineage>
</organism>
<sequence length="118" mass="11507">MTTPGPLSRLRSGAAALAVLAATGVALTPATAAAQALPPYSSPDAAPVARAAEPTASPLLAWPAPLALALSADGRAETDRAVGALLPRADQDADPAKPGLLVALAPGLPTLFLTPGSD</sequence>
<gene>
    <name evidence="2" type="ORF">G443_001582</name>
</gene>